<reference evidence="2 3" key="1">
    <citation type="submission" date="2023-04" db="EMBL/GenBank/DDBJ databases">
        <title>Streptomyces chengmaiensis sp. nov. isolated from the stem of mangrove plant in Hainan.</title>
        <authorList>
            <person name="Huang X."/>
            <person name="Zhou S."/>
            <person name="Chu X."/>
            <person name="Xie Y."/>
            <person name="Lin Y."/>
        </authorList>
    </citation>
    <scope>NUCLEOTIDE SEQUENCE [LARGE SCALE GENOMIC DNA]</scope>
    <source>
        <strain evidence="2 3">HNM0663</strain>
    </source>
</reference>
<evidence type="ECO:0000256" key="1">
    <source>
        <dbReference type="SAM" id="SignalP"/>
    </source>
</evidence>
<dbReference type="PROSITE" id="PS51257">
    <property type="entry name" value="PROKAR_LIPOPROTEIN"/>
    <property type="match status" value="1"/>
</dbReference>
<comment type="caution">
    <text evidence="2">The sequence shown here is derived from an EMBL/GenBank/DDBJ whole genome shotgun (WGS) entry which is preliminary data.</text>
</comment>
<organism evidence="2 3">
    <name type="scientific">Streptomyces chengmaiensis</name>
    <dbReference type="NCBI Taxonomy" id="3040919"/>
    <lineage>
        <taxon>Bacteria</taxon>
        <taxon>Bacillati</taxon>
        <taxon>Actinomycetota</taxon>
        <taxon>Actinomycetes</taxon>
        <taxon>Kitasatosporales</taxon>
        <taxon>Streptomycetaceae</taxon>
        <taxon>Streptomyces</taxon>
    </lineage>
</organism>
<accession>A0ABT6HL20</accession>
<evidence type="ECO:0008006" key="4">
    <source>
        <dbReference type="Google" id="ProtNLM"/>
    </source>
</evidence>
<evidence type="ECO:0000313" key="2">
    <source>
        <dbReference type="EMBL" id="MDH2389437.1"/>
    </source>
</evidence>
<evidence type="ECO:0000313" key="3">
    <source>
        <dbReference type="Proteomes" id="UP001223144"/>
    </source>
</evidence>
<dbReference type="EMBL" id="JARWBG010000010">
    <property type="protein sequence ID" value="MDH2389437.1"/>
    <property type="molecule type" value="Genomic_DNA"/>
</dbReference>
<proteinExistence type="predicted"/>
<keyword evidence="1" id="KW-0732">Signal</keyword>
<keyword evidence="3" id="KW-1185">Reference proteome</keyword>
<protein>
    <recommendedName>
        <fullName evidence="4">Lipoprotein</fullName>
    </recommendedName>
</protein>
<dbReference type="RefSeq" id="WP_279927783.1">
    <property type="nucleotide sequence ID" value="NZ_JARWBG010000010.1"/>
</dbReference>
<feature type="signal peptide" evidence="1">
    <location>
        <begin position="1"/>
        <end position="25"/>
    </location>
</feature>
<dbReference type="Proteomes" id="UP001223144">
    <property type="component" value="Unassembled WGS sequence"/>
</dbReference>
<gene>
    <name evidence="2" type="ORF">QCN29_11650</name>
</gene>
<name>A0ABT6HL20_9ACTN</name>
<sequence>MSATSHRYRHRALAAGAALLTLATAAGCSGLGRSAVGTFAFETARHRHIAVTNPSVKGCHRFPPAGAVSVENTTSVDVKLYTTRDCTGGSIYVPASLSDVAAPGAGPWRSFSFIH</sequence>
<feature type="chain" id="PRO_5047491924" description="Lipoprotein" evidence="1">
    <location>
        <begin position="26"/>
        <end position="115"/>
    </location>
</feature>